<feature type="domain" description="CobW/HypB/UreG nucleotide-binding" evidence="1">
    <location>
        <begin position="24"/>
        <end position="210"/>
    </location>
</feature>
<dbReference type="GO" id="GO:0005737">
    <property type="term" value="C:cytoplasm"/>
    <property type="evidence" value="ECO:0007669"/>
    <property type="project" value="TreeGrafter"/>
</dbReference>
<dbReference type="Gene3D" id="3.40.50.300">
    <property type="entry name" value="P-loop containing nucleotide triphosphate hydrolases"/>
    <property type="match status" value="1"/>
</dbReference>
<dbReference type="CDD" id="cd03112">
    <property type="entry name" value="CobW-like"/>
    <property type="match status" value="1"/>
</dbReference>
<comment type="caution">
    <text evidence="2">The sequence shown here is derived from an EMBL/GenBank/DDBJ whole genome shotgun (WGS) entry which is preliminary data.</text>
</comment>
<dbReference type="AlphaFoldDB" id="A0A2H9TMJ3"/>
<gene>
    <name evidence="2" type="ORF">PSACC_01241</name>
</gene>
<sequence length="216" mass="23447">MDDEIPALVAATSGHEQLTQPRVPVTILTGFLGAGKSTLLSRILRERHGWKVAVIMNELGPSSSVDKALLLQHTSTIGEEWLEVENGCLCCTAKNETFLAIESLLKRRPDIEHVIIEASGAADPGALVQKLWMDEALECRVFLDAVTGVVDCSTAMSLMDPNGLHYAVEAARQVAISDCILLNKTDLVSPDDLSTVESIIKDINPIAKIIRTQFSK</sequence>
<evidence type="ECO:0000313" key="2">
    <source>
        <dbReference type="EMBL" id="PJF18942.1"/>
    </source>
</evidence>
<dbReference type="SUPFAM" id="SSF52540">
    <property type="entry name" value="P-loop containing nucleoside triphosphate hydrolases"/>
    <property type="match status" value="1"/>
</dbReference>
<dbReference type="InterPro" id="IPR051316">
    <property type="entry name" value="Zinc-reg_GTPase_activator"/>
</dbReference>
<organism evidence="2 3">
    <name type="scientific">Paramicrosporidium saccamoebae</name>
    <dbReference type="NCBI Taxonomy" id="1246581"/>
    <lineage>
        <taxon>Eukaryota</taxon>
        <taxon>Fungi</taxon>
        <taxon>Fungi incertae sedis</taxon>
        <taxon>Cryptomycota</taxon>
        <taxon>Cryptomycota incertae sedis</taxon>
        <taxon>Paramicrosporidium</taxon>
    </lineage>
</organism>
<dbReference type="OrthoDB" id="258627at2759"/>
<dbReference type="EMBL" id="MTSL01000093">
    <property type="protein sequence ID" value="PJF18942.1"/>
    <property type="molecule type" value="Genomic_DNA"/>
</dbReference>
<name>A0A2H9TMJ3_9FUNG</name>
<evidence type="ECO:0000313" key="3">
    <source>
        <dbReference type="Proteomes" id="UP000240830"/>
    </source>
</evidence>
<dbReference type="PANTHER" id="PTHR13748:SF31">
    <property type="entry name" value="ZINC-REGULATED GTPASE METALLOPROTEIN ACTIVATOR 1A-RELATED"/>
    <property type="match status" value="1"/>
</dbReference>
<dbReference type="InterPro" id="IPR003495">
    <property type="entry name" value="CobW/HypB/UreG_nucleotide-bd"/>
</dbReference>
<accession>A0A2H9TMJ3</accession>
<protein>
    <submittedName>
        <fullName evidence="2">COBW domain-containing protein 2</fullName>
    </submittedName>
</protein>
<dbReference type="PANTHER" id="PTHR13748">
    <property type="entry name" value="COBW-RELATED"/>
    <property type="match status" value="1"/>
</dbReference>
<dbReference type="Pfam" id="PF02492">
    <property type="entry name" value="cobW"/>
    <property type="match status" value="1"/>
</dbReference>
<evidence type="ECO:0000259" key="1">
    <source>
        <dbReference type="Pfam" id="PF02492"/>
    </source>
</evidence>
<dbReference type="InterPro" id="IPR027417">
    <property type="entry name" value="P-loop_NTPase"/>
</dbReference>
<dbReference type="Proteomes" id="UP000240830">
    <property type="component" value="Unassembled WGS sequence"/>
</dbReference>
<dbReference type="STRING" id="1246581.A0A2H9TMJ3"/>
<proteinExistence type="predicted"/>
<reference evidence="2 3" key="1">
    <citation type="submission" date="2016-10" db="EMBL/GenBank/DDBJ databases">
        <title>The genome of Paramicrosporidium saccamoebae is the missing link in understanding Cryptomycota and Microsporidia evolution.</title>
        <authorList>
            <person name="Quandt C.A."/>
            <person name="Beaudet D."/>
            <person name="Corsaro D."/>
            <person name="Michel R."/>
            <person name="Corradi N."/>
            <person name="James T."/>
        </authorList>
    </citation>
    <scope>NUCLEOTIDE SEQUENCE [LARGE SCALE GENOMIC DNA]</scope>
    <source>
        <strain evidence="2 3">KSL3</strain>
    </source>
</reference>
<keyword evidence="3" id="KW-1185">Reference proteome</keyword>